<keyword evidence="2" id="KW-0378">Hydrolase</keyword>
<organism evidence="2 3">
    <name type="scientific">Rhodoferax fermentans</name>
    <dbReference type="NCBI Taxonomy" id="28066"/>
    <lineage>
        <taxon>Bacteria</taxon>
        <taxon>Pseudomonadati</taxon>
        <taxon>Pseudomonadota</taxon>
        <taxon>Betaproteobacteria</taxon>
        <taxon>Burkholderiales</taxon>
        <taxon>Comamonadaceae</taxon>
        <taxon>Rhodoferax</taxon>
    </lineage>
</organism>
<evidence type="ECO:0000259" key="1">
    <source>
        <dbReference type="Pfam" id="PF12697"/>
    </source>
</evidence>
<dbReference type="PANTHER" id="PTHR43194">
    <property type="entry name" value="HYDROLASE ALPHA/BETA FOLD FAMILY"/>
    <property type="match status" value="1"/>
</dbReference>
<dbReference type="InterPro" id="IPR000073">
    <property type="entry name" value="AB_hydrolase_1"/>
</dbReference>
<sequence length="236" mass="25441">MKPVLILCPGLMCDDAVWAPQLPALSATHDCIVMDYGLRNTLADMARQVLETAPPGVFALAGHSMGGRVALEVLRLAPQRVSHLALLDTGTHPLAEGEPGIKEKAGRLALVALAKEQGMRVMGRQWLPNMVHPDVHGTPLFESILDMLERSNPERFAAQIHALLARPDAAVVLPTISGPTLVLTGEQDLWSPPDQHASIARAIRGAELALVNHSGHMSTVEQPEAVTAAMVRWLQR</sequence>
<dbReference type="EMBL" id="MTJN01000002">
    <property type="protein sequence ID" value="OOV05570.1"/>
    <property type="molecule type" value="Genomic_DNA"/>
</dbReference>
<dbReference type="Pfam" id="PF12697">
    <property type="entry name" value="Abhydrolase_6"/>
    <property type="match status" value="1"/>
</dbReference>
<dbReference type="InterPro" id="IPR050228">
    <property type="entry name" value="Carboxylesterase_BioH"/>
</dbReference>
<dbReference type="SUPFAM" id="SSF53474">
    <property type="entry name" value="alpha/beta-Hydrolases"/>
    <property type="match status" value="1"/>
</dbReference>
<reference evidence="2 3" key="1">
    <citation type="submission" date="2017-01" db="EMBL/GenBank/DDBJ databases">
        <title>Genome sequencing of Rhodoferax fermentans JCM 7819.</title>
        <authorList>
            <person name="Kim Y.J."/>
            <person name="Farh M.E.-A."/>
            <person name="Yang D.-C."/>
        </authorList>
    </citation>
    <scope>NUCLEOTIDE SEQUENCE [LARGE SCALE GENOMIC DNA]</scope>
    <source>
        <strain evidence="2 3">JCM 7819</strain>
    </source>
</reference>
<evidence type="ECO:0000313" key="2">
    <source>
        <dbReference type="EMBL" id="OOV05570.1"/>
    </source>
</evidence>
<gene>
    <name evidence="2" type="ORF">RF819_01580</name>
</gene>
<comment type="caution">
    <text evidence="2">The sequence shown here is derived from an EMBL/GenBank/DDBJ whole genome shotgun (WGS) entry which is preliminary data.</text>
</comment>
<dbReference type="PANTHER" id="PTHR43194:SF2">
    <property type="entry name" value="PEROXISOMAL MEMBRANE PROTEIN LPX1"/>
    <property type="match status" value="1"/>
</dbReference>
<accession>A0A1T1AN62</accession>
<proteinExistence type="predicted"/>
<protein>
    <submittedName>
        <fullName evidence="2">Alpha/beta hydrolase</fullName>
    </submittedName>
</protein>
<evidence type="ECO:0000313" key="3">
    <source>
        <dbReference type="Proteomes" id="UP000190750"/>
    </source>
</evidence>
<dbReference type="Proteomes" id="UP000190750">
    <property type="component" value="Unassembled WGS sequence"/>
</dbReference>
<dbReference type="Gene3D" id="3.40.50.1820">
    <property type="entry name" value="alpha/beta hydrolase"/>
    <property type="match status" value="1"/>
</dbReference>
<dbReference type="AlphaFoldDB" id="A0A1T1AN62"/>
<dbReference type="STRING" id="28066.RF819_01580"/>
<keyword evidence="3" id="KW-1185">Reference proteome</keyword>
<dbReference type="OrthoDB" id="2086224at2"/>
<dbReference type="GO" id="GO:0016787">
    <property type="term" value="F:hydrolase activity"/>
    <property type="evidence" value="ECO:0007669"/>
    <property type="project" value="UniProtKB-KW"/>
</dbReference>
<dbReference type="InterPro" id="IPR029058">
    <property type="entry name" value="AB_hydrolase_fold"/>
</dbReference>
<name>A0A1T1AN62_RHOFE</name>
<feature type="domain" description="AB hydrolase-1" evidence="1">
    <location>
        <begin position="5"/>
        <end position="228"/>
    </location>
</feature>
<dbReference type="RefSeq" id="WP_078363349.1">
    <property type="nucleotide sequence ID" value="NZ_MTJN01000002.1"/>
</dbReference>
<dbReference type="PRINTS" id="PR00111">
    <property type="entry name" value="ABHYDROLASE"/>
</dbReference>